<reference evidence="10 11" key="1">
    <citation type="submission" date="2015-01" db="EMBL/GenBank/DDBJ databases">
        <title>Draft genome of the acidophilic iron oxidizer Ferrimicrobium acidiphilum strain T23.</title>
        <authorList>
            <person name="Poehlein A."/>
            <person name="Eisen S."/>
            <person name="Schloemann M."/>
            <person name="Johnson B.D."/>
            <person name="Daniel R."/>
            <person name="Muehling M."/>
        </authorList>
    </citation>
    <scope>NUCLEOTIDE SEQUENCE [LARGE SCALE GENOMIC DNA]</scope>
    <source>
        <strain evidence="10 11">T23</strain>
    </source>
</reference>
<evidence type="ECO:0000256" key="6">
    <source>
        <dbReference type="ARBA" id="ARBA00023027"/>
    </source>
</evidence>
<keyword evidence="4" id="KW-0274">FAD</keyword>
<dbReference type="InterPro" id="IPR045024">
    <property type="entry name" value="NDH-2"/>
</dbReference>
<evidence type="ECO:0000313" key="10">
    <source>
        <dbReference type="EMBL" id="KJE77500.1"/>
    </source>
</evidence>
<evidence type="ECO:0000256" key="4">
    <source>
        <dbReference type="ARBA" id="ARBA00022827"/>
    </source>
</evidence>
<dbReference type="eggNOG" id="COG1252">
    <property type="taxonomic scope" value="Bacteria"/>
</dbReference>
<evidence type="ECO:0000256" key="7">
    <source>
        <dbReference type="ARBA" id="ARBA00047599"/>
    </source>
</evidence>
<dbReference type="EC" id="1.6.5.9" evidence="2"/>
<dbReference type="AlphaFoldDB" id="A0A0D8FW41"/>
<keyword evidence="6" id="KW-0520">NAD</keyword>
<evidence type="ECO:0000256" key="2">
    <source>
        <dbReference type="ARBA" id="ARBA00012637"/>
    </source>
</evidence>
<dbReference type="PANTHER" id="PTHR43706">
    <property type="entry name" value="NADH DEHYDROGENASE"/>
    <property type="match status" value="1"/>
</dbReference>
<dbReference type="Pfam" id="PF07992">
    <property type="entry name" value="Pyr_redox_2"/>
    <property type="match status" value="1"/>
</dbReference>
<feature type="region of interest" description="Disordered" evidence="8">
    <location>
        <begin position="1"/>
        <end position="21"/>
    </location>
</feature>
<evidence type="ECO:0000259" key="9">
    <source>
        <dbReference type="Pfam" id="PF07992"/>
    </source>
</evidence>
<evidence type="ECO:0000256" key="1">
    <source>
        <dbReference type="ARBA" id="ARBA00005272"/>
    </source>
</evidence>
<dbReference type="RefSeq" id="WP_160290318.1">
    <property type="nucleotide sequence ID" value="NZ_JQKF01000003.1"/>
</dbReference>
<gene>
    <name evidence="10" type="ORF">FEAC_06080</name>
</gene>
<dbReference type="Proteomes" id="UP000032336">
    <property type="component" value="Unassembled WGS sequence"/>
</dbReference>
<dbReference type="PATRIC" id="fig|1121877.4.peg.652"/>
<feature type="domain" description="FAD/NAD(P)-binding" evidence="9">
    <location>
        <begin position="24"/>
        <end position="339"/>
    </location>
</feature>
<evidence type="ECO:0000256" key="5">
    <source>
        <dbReference type="ARBA" id="ARBA00023002"/>
    </source>
</evidence>
<dbReference type="GO" id="GO:0050136">
    <property type="term" value="F:NADH dehydrogenase (quinone) (non-electrogenic) activity"/>
    <property type="evidence" value="ECO:0007669"/>
    <property type="project" value="UniProtKB-EC"/>
</dbReference>
<dbReference type="GeneID" id="78371914"/>
<dbReference type="PANTHER" id="PTHR43706:SF47">
    <property type="entry name" value="EXTERNAL NADH-UBIQUINONE OXIDOREDUCTASE 1, MITOCHONDRIAL-RELATED"/>
    <property type="match status" value="1"/>
</dbReference>
<name>A0A0D8FW41_9ACTN</name>
<organism evidence="10 11">
    <name type="scientific">Ferrimicrobium acidiphilum DSM 19497</name>
    <dbReference type="NCBI Taxonomy" id="1121877"/>
    <lineage>
        <taxon>Bacteria</taxon>
        <taxon>Bacillati</taxon>
        <taxon>Actinomycetota</taxon>
        <taxon>Acidimicrobiia</taxon>
        <taxon>Acidimicrobiales</taxon>
        <taxon>Acidimicrobiaceae</taxon>
        <taxon>Ferrimicrobium</taxon>
    </lineage>
</organism>
<keyword evidence="11" id="KW-1185">Reference proteome</keyword>
<protein>
    <recommendedName>
        <fullName evidence="2">NADH:ubiquinone reductase (non-electrogenic)</fullName>
        <ecNumber evidence="2">1.6.5.9</ecNumber>
    </recommendedName>
</protein>
<keyword evidence="3" id="KW-0285">Flavoprotein</keyword>
<accession>A0A0D8FW41</accession>
<dbReference type="InterPro" id="IPR036188">
    <property type="entry name" value="FAD/NAD-bd_sf"/>
</dbReference>
<dbReference type="PRINTS" id="PR00411">
    <property type="entry name" value="PNDRDTASEI"/>
</dbReference>
<evidence type="ECO:0000256" key="3">
    <source>
        <dbReference type="ARBA" id="ARBA00022630"/>
    </source>
</evidence>
<evidence type="ECO:0000256" key="8">
    <source>
        <dbReference type="SAM" id="MobiDB-lite"/>
    </source>
</evidence>
<dbReference type="InterPro" id="IPR023753">
    <property type="entry name" value="FAD/NAD-binding_dom"/>
</dbReference>
<sequence>MIATRLRQRRATTAPVQGTPSRPKVVVVGAGFAGLAAVEELAKFTADVTLVDRHNFATFQPLLYQVATAGLNPGDVAFPIRTVIRSMARTKFEQGELASVDAERKFIVLEDGRTLDYDYLILGVGATANYFGIAGAREYSHAIYTLDEALDVRNHLFRQFEQAVAHGVRDGALTFVVVGGGATGVELAGAIAELAHKALYTDYTSLNPDDVKVILIEQQSRLLEAFHEELSEYARRELRTRGVTVLLEETVEALEPGVILLHSGREIQNGLVLWAAGVAVPAVVGRLGLPTGRGGRLMVGGDLRVIGSEHIFAVGDTALASDLSGNPLPQLAQPAIQGGRHAALQICALAKGETTYPFRYRDKGTMATIGRRAAVAEVGHGIRLSGTPAWLAWLGLHVVTLLGSRNKASVMINWTWHYISWGKGPRVILGG</sequence>
<dbReference type="PRINTS" id="PR00368">
    <property type="entry name" value="FADPNR"/>
</dbReference>
<comment type="catalytic activity">
    <reaction evidence="7">
        <text>a quinone + NADH + H(+) = a quinol + NAD(+)</text>
        <dbReference type="Rhea" id="RHEA:46160"/>
        <dbReference type="ChEBI" id="CHEBI:15378"/>
        <dbReference type="ChEBI" id="CHEBI:24646"/>
        <dbReference type="ChEBI" id="CHEBI:57540"/>
        <dbReference type="ChEBI" id="CHEBI:57945"/>
        <dbReference type="ChEBI" id="CHEBI:132124"/>
        <dbReference type="EC" id="1.6.5.9"/>
    </reaction>
</comment>
<proteinExistence type="inferred from homology"/>
<comment type="caution">
    <text evidence="10">The sequence shown here is derived from an EMBL/GenBank/DDBJ whole genome shotgun (WGS) entry which is preliminary data.</text>
</comment>
<dbReference type="Gene3D" id="3.50.50.100">
    <property type="match status" value="1"/>
</dbReference>
<dbReference type="STRING" id="1121877.FEAC_06080"/>
<comment type="similarity">
    <text evidence="1">Belongs to the NADH dehydrogenase family.</text>
</comment>
<evidence type="ECO:0000313" key="11">
    <source>
        <dbReference type="Proteomes" id="UP000032336"/>
    </source>
</evidence>
<keyword evidence="5 10" id="KW-0560">Oxidoreductase</keyword>
<dbReference type="EMBL" id="JXUW01000004">
    <property type="protein sequence ID" value="KJE77500.1"/>
    <property type="molecule type" value="Genomic_DNA"/>
</dbReference>
<feature type="compositionally biased region" description="Basic residues" evidence="8">
    <location>
        <begin position="1"/>
        <end position="10"/>
    </location>
</feature>
<dbReference type="SUPFAM" id="SSF51905">
    <property type="entry name" value="FAD/NAD(P)-binding domain"/>
    <property type="match status" value="2"/>
</dbReference>